<feature type="domain" description="A20-type" evidence="18">
    <location>
        <begin position="1101"/>
        <end position="1136"/>
    </location>
</feature>
<keyword evidence="12" id="KW-0378">Hydrolase</keyword>
<dbReference type="EC" id="3.4.19.12" evidence="5"/>
<feature type="domain" description="OTU" evidence="17">
    <location>
        <begin position="95"/>
        <end position="265"/>
    </location>
</feature>
<dbReference type="RefSeq" id="XP_005090023.1">
    <property type="nucleotide sequence ID" value="XM_005089966.3"/>
</dbReference>
<gene>
    <name evidence="20" type="primary">LOC101847463</name>
</gene>
<feature type="region of interest" description="Disordered" evidence="16">
    <location>
        <begin position="438"/>
        <end position="465"/>
    </location>
</feature>
<evidence type="ECO:0000256" key="13">
    <source>
        <dbReference type="ARBA" id="ARBA00022807"/>
    </source>
</evidence>
<keyword evidence="19" id="KW-1185">Reference proteome</keyword>
<evidence type="ECO:0000256" key="16">
    <source>
        <dbReference type="SAM" id="MobiDB-lite"/>
    </source>
</evidence>
<keyword evidence="7" id="KW-0597">Phosphoprotein</keyword>
<dbReference type="Gene3D" id="1.20.5.4770">
    <property type="match status" value="1"/>
</dbReference>
<evidence type="ECO:0000256" key="5">
    <source>
        <dbReference type="ARBA" id="ARBA00012759"/>
    </source>
</evidence>
<proteinExistence type="inferred from homology"/>
<dbReference type="SMART" id="SM00259">
    <property type="entry name" value="ZnF_A20"/>
    <property type="match status" value="3"/>
</dbReference>
<comment type="similarity">
    <text evidence="4">Belongs to the peptidase C64 family.</text>
</comment>
<evidence type="ECO:0000313" key="19">
    <source>
        <dbReference type="Proteomes" id="UP000694888"/>
    </source>
</evidence>
<keyword evidence="10" id="KW-0863">Zinc-finger</keyword>
<dbReference type="InterPro" id="IPR003323">
    <property type="entry name" value="OTU_dom"/>
</dbReference>
<evidence type="ECO:0000256" key="1">
    <source>
        <dbReference type="ARBA" id="ARBA00000707"/>
    </source>
</evidence>
<dbReference type="InterPro" id="IPR051346">
    <property type="entry name" value="OTU_Deubiquitinase"/>
</dbReference>
<dbReference type="Proteomes" id="UP000694888">
    <property type="component" value="Unplaced"/>
</dbReference>
<evidence type="ECO:0000256" key="12">
    <source>
        <dbReference type="ARBA" id="ARBA00022801"/>
    </source>
</evidence>
<keyword evidence="11" id="KW-0833">Ubl conjugation pathway</keyword>
<keyword evidence="14" id="KW-0862">Zinc</keyword>
<reference evidence="20" key="1">
    <citation type="submission" date="2025-08" db="UniProtKB">
        <authorList>
            <consortium name="RefSeq"/>
        </authorList>
    </citation>
    <scope>IDENTIFICATION</scope>
</reference>
<keyword evidence="9" id="KW-0479">Metal-binding</keyword>
<dbReference type="Gene3D" id="3.90.70.80">
    <property type="match status" value="1"/>
</dbReference>
<evidence type="ECO:0000259" key="18">
    <source>
        <dbReference type="PROSITE" id="PS51036"/>
    </source>
</evidence>
<dbReference type="Gene3D" id="4.10.240.30">
    <property type="match status" value="2"/>
</dbReference>
<accession>A0ABM0JBS4</accession>
<keyword evidence="8" id="KW-0645">Protease</keyword>
<evidence type="ECO:0000256" key="9">
    <source>
        <dbReference type="ARBA" id="ARBA00022723"/>
    </source>
</evidence>
<dbReference type="PROSITE" id="PS51036">
    <property type="entry name" value="ZF_A20"/>
    <property type="match status" value="2"/>
</dbReference>
<dbReference type="Pfam" id="PF02338">
    <property type="entry name" value="OTU"/>
    <property type="match status" value="1"/>
</dbReference>
<comment type="subcellular location">
    <subcellularLocation>
        <location evidence="3">Cytoplasm</location>
    </subcellularLocation>
    <subcellularLocation>
        <location evidence="2">Nucleus</location>
    </subcellularLocation>
</comment>
<evidence type="ECO:0000256" key="6">
    <source>
        <dbReference type="ARBA" id="ARBA00022490"/>
    </source>
</evidence>
<dbReference type="PANTHER" id="PTHR13367:SF3">
    <property type="entry name" value="TUMOR NECROSIS FACTOR ALPHA-INDUCED PROTEIN 3"/>
    <property type="match status" value="1"/>
</dbReference>
<sequence length="1151" mass="128046">MSTSEHTGILKSNPSLISKVQDWIKENVDYSRAELNRKPYSFRGGICHFDCQLPSLTLLCRDAFAKYKMLVIDSDMMDDLQKAKVLNWCGALSTLHAVKVPRDGNCLLHSASFAMWGVDDRGETLRQLLLMTLQNDYGNQYRTRWCRQQLQDAQNVIQTEKEAMMQEWEDIVDRVASTASQAASAAVPHKFLESLHVYVLCNILRRPIIIISDCSARSIDGTSLQENNIGGIYLPLEWNRAECSKTPLIIGYTNTGCHFSPLLSEFQMDSTRKQMFPLVTQDMNFLPVRFLKQEEETVVWELLQDYLVIKDEVSGQQGVSVLCVVMSLKPMPFHLNAVEMHYQQFVQRSKKQVPAVYSHFHHSQSVETQQSRVAANYRDVVPPFDDDLVPHIHPPVVEPPLHSSKSNPFYHIQVSSQTVVSTYVRPVNEAHKARLKGLDTKKSKKQIKKDKEKNVPPAEKFPYPGHPNAASVLEGVLPDEFQRHFAIAEKLTDLVSTVKNERNSRNPTKKRVKEEGGLAFVAEKLNDFDLFFGGDQMSKTVTEQIKEKNTTVASNCITPGCKKSAGMNQGGLCDGCLENLTIAESGTELVSIGEGDKKFYVSKQGEDRGNTSMETEPGVPVVYEFQLDTGPPPPATLVPTAPPPSGNFPSHAPETLSLMSTRCANGCGYRCSKHTFPYCHECHDRLQSNTEVVEQPTALLPSSSKVYTPPSGDGWQKVGHDQKNIQVPPISSTMQEMPSSMPADVPVRSGDQGDISNNAVRVVTENMSSKIKEHCNVVKAEASCHSDHAQKRQQVQCSSPFCVTMIQPTEGVCHNCKEILRTHSPSTTQVDESPHGQNVPNGFVKLQTENHKDTISVPPGNTQPKSPLGELDVMQLDSIPVPSDTRNVSKKSTDTYGRVQKKHLVRGKLCISPGCSYFGDPANADMCSSCFHRNQPSKWNSSAQAVAEENQANSYHKHSKTTLSCTGKTQHISRSQGVDNEFTKVPIFQASLKEFSKLPRFEAFTTATTHLPVSSACEPTDKSKYGFTHQSYTPMSLNLSPSSEMATSLSRAPQGFLHAHQPNLTGPESLNPSDVPPGVDFVSIIDNDNLKGYKQMLQAFERELKKCRTHGCPSYGNDKSSGYCNECYLIYSLQEKEHLRTDLGQEDVPDN</sequence>
<evidence type="ECO:0000256" key="4">
    <source>
        <dbReference type="ARBA" id="ARBA00005865"/>
    </source>
</evidence>
<feature type="domain" description="A20-type" evidence="18">
    <location>
        <begin position="904"/>
        <end position="939"/>
    </location>
</feature>
<dbReference type="InterPro" id="IPR002653">
    <property type="entry name" value="Znf_A20"/>
</dbReference>
<keyword evidence="13" id="KW-0788">Thiol protease</keyword>
<keyword evidence="6" id="KW-0963">Cytoplasm</keyword>
<evidence type="ECO:0000256" key="15">
    <source>
        <dbReference type="ARBA" id="ARBA00023242"/>
    </source>
</evidence>
<feature type="region of interest" description="Disordered" evidence="16">
    <location>
        <begin position="735"/>
        <end position="754"/>
    </location>
</feature>
<name>A0ABM0JBS4_APLCA</name>
<evidence type="ECO:0000256" key="10">
    <source>
        <dbReference type="ARBA" id="ARBA00022771"/>
    </source>
</evidence>
<organism evidence="19 20">
    <name type="scientific">Aplysia californica</name>
    <name type="common">California sea hare</name>
    <dbReference type="NCBI Taxonomy" id="6500"/>
    <lineage>
        <taxon>Eukaryota</taxon>
        <taxon>Metazoa</taxon>
        <taxon>Spiralia</taxon>
        <taxon>Lophotrochozoa</taxon>
        <taxon>Mollusca</taxon>
        <taxon>Gastropoda</taxon>
        <taxon>Heterobranchia</taxon>
        <taxon>Euthyneura</taxon>
        <taxon>Tectipleura</taxon>
        <taxon>Aplysiida</taxon>
        <taxon>Aplysioidea</taxon>
        <taxon>Aplysiidae</taxon>
        <taxon>Aplysia</taxon>
    </lineage>
</organism>
<evidence type="ECO:0000259" key="17">
    <source>
        <dbReference type="PROSITE" id="PS50802"/>
    </source>
</evidence>
<evidence type="ECO:0000256" key="14">
    <source>
        <dbReference type="ARBA" id="ARBA00022833"/>
    </source>
</evidence>
<evidence type="ECO:0000256" key="8">
    <source>
        <dbReference type="ARBA" id="ARBA00022670"/>
    </source>
</evidence>
<dbReference type="PANTHER" id="PTHR13367">
    <property type="entry name" value="UBIQUITIN THIOESTERASE"/>
    <property type="match status" value="1"/>
</dbReference>
<dbReference type="CDD" id="cd22750">
    <property type="entry name" value="OTU_C64"/>
    <property type="match status" value="1"/>
</dbReference>
<comment type="catalytic activity">
    <reaction evidence="1">
        <text>Thiol-dependent hydrolysis of ester, thioester, amide, peptide and isopeptide bonds formed by the C-terminal Gly of ubiquitin (a 76-residue protein attached to proteins as an intracellular targeting signal).</text>
        <dbReference type="EC" id="3.4.19.12"/>
    </reaction>
</comment>
<protein>
    <recommendedName>
        <fullName evidence="5">ubiquitinyl hydrolase 1</fullName>
        <ecNumber evidence="5">3.4.19.12</ecNumber>
    </recommendedName>
</protein>
<evidence type="ECO:0000313" key="20">
    <source>
        <dbReference type="RefSeq" id="XP_005090023.1"/>
    </source>
</evidence>
<keyword evidence="15" id="KW-0539">Nucleus</keyword>
<evidence type="ECO:0000256" key="7">
    <source>
        <dbReference type="ARBA" id="ARBA00022553"/>
    </source>
</evidence>
<dbReference type="GeneID" id="101847463"/>
<evidence type="ECO:0000256" key="3">
    <source>
        <dbReference type="ARBA" id="ARBA00004496"/>
    </source>
</evidence>
<evidence type="ECO:0000256" key="2">
    <source>
        <dbReference type="ARBA" id="ARBA00004123"/>
    </source>
</evidence>
<evidence type="ECO:0000256" key="11">
    <source>
        <dbReference type="ARBA" id="ARBA00022786"/>
    </source>
</evidence>
<dbReference type="PROSITE" id="PS50802">
    <property type="entry name" value="OTU"/>
    <property type="match status" value="1"/>
</dbReference>